<keyword evidence="1" id="KW-1133">Transmembrane helix</keyword>
<dbReference type="Proteomes" id="UP000759103">
    <property type="component" value="Unassembled WGS sequence"/>
</dbReference>
<reference evidence="2 3" key="1">
    <citation type="submission" date="2021-07" db="EMBL/GenBank/DDBJ databases">
        <title>Sphingomonas sp.</title>
        <authorList>
            <person name="Feng G."/>
            <person name="Li J."/>
            <person name="Pan M."/>
        </authorList>
    </citation>
    <scope>NUCLEOTIDE SEQUENCE [LARGE SCALE GENOMIC DNA]</scope>
    <source>
        <strain evidence="2 3">RRHST34</strain>
    </source>
</reference>
<dbReference type="RefSeq" id="WP_219747929.1">
    <property type="nucleotide sequence ID" value="NZ_JAHXZN010000001.1"/>
</dbReference>
<feature type="transmembrane region" description="Helical" evidence="1">
    <location>
        <begin position="70"/>
        <end position="93"/>
    </location>
</feature>
<feature type="transmembrane region" description="Helical" evidence="1">
    <location>
        <begin position="200"/>
        <end position="225"/>
    </location>
</feature>
<evidence type="ECO:0000313" key="3">
    <source>
        <dbReference type="Proteomes" id="UP000759103"/>
    </source>
</evidence>
<protein>
    <submittedName>
        <fullName evidence="2">Uncharacterized protein</fullName>
    </submittedName>
</protein>
<feature type="transmembrane region" description="Helical" evidence="1">
    <location>
        <begin position="231"/>
        <end position="257"/>
    </location>
</feature>
<proteinExistence type="predicted"/>
<evidence type="ECO:0000256" key="1">
    <source>
        <dbReference type="SAM" id="Phobius"/>
    </source>
</evidence>
<feature type="transmembrane region" description="Helical" evidence="1">
    <location>
        <begin position="136"/>
        <end position="153"/>
    </location>
</feature>
<keyword evidence="3" id="KW-1185">Reference proteome</keyword>
<gene>
    <name evidence="2" type="ORF">KZ820_07585</name>
</gene>
<feature type="transmembrane region" description="Helical" evidence="1">
    <location>
        <begin position="41"/>
        <end position="58"/>
    </location>
</feature>
<dbReference type="EMBL" id="JAHXZN010000001">
    <property type="protein sequence ID" value="MBW6530595.1"/>
    <property type="molecule type" value="Genomic_DNA"/>
</dbReference>
<evidence type="ECO:0000313" key="2">
    <source>
        <dbReference type="EMBL" id="MBW6530595.1"/>
    </source>
</evidence>
<name>A0ABS7BLV8_9SPHN</name>
<sequence length="270" mass="28186">MPYRHGHRAVLLLLPLILLAFWPGYFGALRAAPLALHAHGLSATAWLMLLALQLWSIHDRRVALHRAAGLALFALVPLFAGASLAAMQGGIALFAARSDPFHSSFGARLGLVDLLALVTFVALVRQALLARRQVRAHAAAMLATALLVLPPIVGRLFPAIPGFFDWDVAGHSGFALSFQMAMLASIGGALALWRGRRDGGAFLATAGSLALQAVAFDTVGAGAAWESAARALLAVPAALLFTLGALAAAGALAEGWLRVPPRARPRLGLA</sequence>
<comment type="caution">
    <text evidence="2">The sequence shown here is derived from an EMBL/GenBank/DDBJ whole genome shotgun (WGS) entry which is preliminary data.</text>
</comment>
<keyword evidence="1" id="KW-0472">Membrane</keyword>
<feature type="transmembrane region" description="Helical" evidence="1">
    <location>
        <begin position="105"/>
        <end position="124"/>
    </location>
</feature>
<keyword evidence="1" id="KW-0812">Transmembrane</keyword>
<accession>A0ABS7BLV8</accession>
<organism evidence="2 3">
    <name type="scientific">Sphingomonas citri</name>
    <dbReference type="NCBI Taxonomy" id="2862499"/>
    <lineage>
        <taxon>Bacteria</taxon>
        <taxon>Pseudomonadati</taxon>
        <taxon>Pseudomonadota</taxon>
        <taxon>Alphaproteobacteria</taxon>
        <taxon>Sphingomonadales</taxon>
        <taxon>Sphingomonadaceae</taxon>
        <taxon>Sphingomonas</taxon>
    </lineage>
</organism>
<feature type="transmembrane region" description="Helical" evidence="1">
    <location>
        <begin position="173"/>
        <end position="193"/>
    </location>
</feature>